<evidence type="ECO:0000313" key="5">
    <source>
        <dbReference type="Proteomes" id="UP000694941"/>
    </source>
</evidence>
<accession>A0ABM1BMA1</accession>
<evidence type="ECO:0000256" key="3">
    <source>
        <dbReference type="ARBA" id="ARBA00024020"/>
    </source>
</evidence>
<evidence type="ECO:0000256" key="2">
    <source>
        <dbReference type="ARBA" id="ARBA00022803"/>
    </source>
</evidence>
<evidence type="ECO:0000313" key="6">
    <source>
        <dbReference type="RefSeq" id="XP_013784869.2"/>
    </source>
</evidence>
<dbReference type="PANTHER" id="PTHR16193:SF0">
    <property type="entry name" value="TETRATRICOPEPTIDE REPEAT PROTEIN 27"/>
    <property type="match status" value="1"/>
</dbReference>
<sequence>MESNTPIQSELSVISQKLCLIPRCSSTQNETKMAKDVQLDVGVEHISLNDERNNCGCNTITNSNTNNVISDDVLDDPQISMCIKTSEPCELMTVLVKKLVDGDYEDILKDPEVGKILTFRSFSKANMDQGLASWSDTVKKSVEQYLAEGGEVQQREVLFIGIASLQYFVQNNWTGPICNTCITELIPCHPCSTIAVKDLKKLTLDALAIDGETVYHLLHYPEMLFLAKILLCDVSFSSQSYYTHSWWKMRVLFIHQLTLSSRCSSLYKEIMLALNETSSLKYLYEDLNWKLQTCFLCEAAHVHMYYYESVKAMDFIEKAQKITGLDVQLTGALGRRTYFQQKPVAQLLLNVKHDFKPQFSDFTILEENWLPKDRKLDDDTLLNKVKYEDEKNTEVQSLRPEQQMIILALCTQVQKNNAVHPLTEEEIMAFVECVLSQPLIWCIQMQALLLRTRMEQKNSRRMERAMTQMQNCVDAVKAINPSAKDRLEMFYCTQISPLWIMERNLANLFLSLGAVKSALEVSLRLELWEDVICCYHLLQRNDKAEAVIRNQLQLKETPLMWCYLGDVTNNPDHYHTAWELSKHRSARAQKSLGYFHFRRKEYKDCIQYFKKTLEINGLQLDVWSSLGFAANQCEDFEVAAHAYRRMLNIDNDNFEAWNNLSIAYIKTKQKFRAWKTLHEALKHSFENWKIWENLLVVSVDIGAFEDAINAWHRLIDIKEKHTDDEILAILVQAVVDNISDVNGCPSSRLREKLLKIMGRMTATSATSAKGWRLYAKLLTSLPEETQTKENVERAVHYLQRAHRNATQMVNWAKDFNQSKEVLEEAAQLADTYLMSSTYVSDENQTKQILSSAKLMLNSVITSVKQNLVNFTPEQMEQLQVLNDILISKLNYVTAKITV</sequence>
<dbReference type="PANTHER" id="PTHR16193">
    <property type="entry name" value="TETRATRICOPEPTIDE REPEAT PROTEIN 27"/>
    <property type="match status" value="1"/>
</dbReference>
<dbReference type="PROSITE" id="PS50005">
    <property type="entry name" value="TPR"/>
    <property type="match status" value="2"/>
</dbReference>
<reference evidence="6" key="1">
    <citation type="submission" date="2025-08" db="UniProtKB">
        <authorList>
            <consortium name="RefSeq"/>
        </authorList>
    </citation>
    <scope>IDENTIFICATION</scope>
    <source>
        <tissue evidence="6">Muscle</tissue>
    </source>
</reference>
<keyword evidence="2 4" id="KW-0802">TPR repeat</keyword>
<dbReference type="Proteomes" id="UP000694941">
    <property type="component" value="Unplaced"/>
</dbReference>
<evidence type="ECO:0000256" key="1">
    <source>
        <dbReference type="ARBA" id="ARBA00022737"/>
    </source>
</evidence>
<feature type="repeat" description="TPR" evidence="4">
    <location>
        <begin position="620"/>
        <end position="653"/>
    </location>
</feature>
<dbReference type="InterPro" id="IPR011990">
    <property type="entry name" value="TPR-like_helical_dom_sf"/>
</dbReference>
<name>A0ABM1BMA1_LIMPO</name>
<protein>
    <submittedName>
        <fullName evidence="6">Tetratricopeptide repeat protein 27-like</fullName>
    </submittedName>
</protein>
<dbReference type="InterPro" id="IPR044244">
    <property type="entry name" value="TTC27/Emw1"/>
</dbReference>
<dbReference type="RefSeq" id="XP_013784869.2">
    <property type="nucleotide sequence ID" value="XM_013929415.2"/>
</dbReference>
<evidence type="ECO:0000256" key="4">
    <source>
        <dbReference type="PROSITE-ProRule" id="PRU00339"/>
    </source>
</evidence>
<dbReference type="GeneID" id="106468961"/>
<keyword evidence="5" id="KW-1185">Reference proteome</keyword>
<feature type="repeat" description="TPR" evidence="4">
    <location>
        <begin position="586"/>
        <end position="619"/>
    </location>
</feature>
<dbReference type="InterPro" id="IPR019734">
    <property type="entry name" value="TPR_rpt"/>
</dbReference>
<gene>
    <name evidence="6" type="primary">LOC106468961</name>
</gene>
<dbReference type="SUPFAM" id="SSF48452">
    <property type="entry name" value="TPR-like"/>
    <property type="match status" value="1"/>
</dbReference>
<organism evidence="5 6">
    <name type="scientific">Limulus polyphemus</name>
    <name type="common">Atlantic horseshoe crab</name>
    <dbReference type="NCBI Taxonomy" id="6850"/>
    <lineage>
        <taxon>Eukaryota</taxon>
        <taxon>Metazoa</taxon>
        <taxon>Ecdysozoa</taxon>
        <taxon>Arthropoda</taxon>
        <taxon>Chelicerata</taxon>
        <taxon>Merostomata</taxon>
        <taxon>Xiphosura</taxon>
        <taxon>Limulidae</taxon>
        <taxon>Limulus</taxon>
    </lineage>
</organism>
<dbReference type="Gene3D" id="1.25.40.10">
    <property type="entry name" value="Tetratricopeptide repeat domain"/>
    <property type="match status" value="1"/>
</dbReference>
<proteinExistence type="inferred from homology"/>
<comment type="similarity">
    <text evidence="3">Belongs to the TTC27 family.</text>
</comment>
<dbReference type="SMART" id="SM00028">
    <property type="entry name" value="TPR"/>
    <property type="match status" value="5"/>
</dbReference>
<keyword evidence="1" id="KW-0677">Repeat</keyword>